<organism evidence="2 3">
    <name type="scientific">Chryseobacterium artocarpi</name>
    <dbReference type="NCBI Taxonomy" id="1414727"/>
    <lineage>
        <taxon>Bacteria</taxon>
        <taxon>Pseudomonadati</taxon>
        <taxon>Bacteroidota</taxon>
        <taxon>Flavobacteriia</taxon>
        <taxon>Flavobacteriales</taxon>
        <taxon>Weeksellaceae</taxon>
        <taxon>Chryseobacterium group</taxon>
        <taxon>Chryseobacterium</taxon>
    </lineage>
</organism>
<dbReference type="RefSeq" id="WP_065396309.1">
    <property type="nucleotide sequence ID" value="NZ_MAYH01000049.1"/>
</dbReference>
<reference evidence="2 3" key="1">
    <citation type="submission" date="2016-07" db="EMBL/GenBank/DDBJ databases">
        <authorList>
            <person name="Jeong J.-J."/>
            <person name="Kim D.W."/>
            <person name="Sang M.K."/>
            <person name="Choi I.-G."/>
            <person name="Kim K.D."/>
        </authorList>
    </citation>
    <scope>NUCLEOTIDE SEQUENCE [LARGE SCALE GENOMIC DNA]</scope>
    <source>
        <strain evidence="2 3">UTM-3</strain>
    </source>
</reference>
<dbReference type="EMBL" id="MAYH01000049">
    <property type="protein sequence ID" value="OCA68438.1"/>
    <property type="molecule type" value="Genomic_DNA"/>
</dbReference>
<evidence type="ECO:0000313" key="3">
    <source>
        <dbReference type="Proteomes" id="UP000092651"/>
    </source>
</evidence>
<evidence type="ECO:0000313" key="2">
    <source>
        <dbReference type="EMBL" id="OCA68438.1"/>
    </source>
</evidence>
<accession>A0A1B8Z9Z5</accession>
<name>A0A1B8Z9Z5_9FLAO</name>
<dbReference type="AlphaFoldDB" id="A0A1B8Z9Z5"/>
<sequence length="862" mass="100815">MEILNHGIGRICSINTNLGNQLLHTSPPFNNNLSHILKLSLELENKKEETLDNLHTLNLSIKDKDINNGIQNVRRSIYNDKSIKPGDLKKTADYSDAYAGYLALKEIYEKELSLFRSEFDTEIKDKRDVIKVLLDNPLLQNGFLISSDSLISSIDKYVPEVTVNKKNRQREIGYLKYLTRSIYKPTPFSSLTQLNRVSFKKQDAIIVSTPSSEEVTSFIRINNAIFQILRNYFVRIEEIYESLRISLNPSLVVDNEEGKCKILINKNNFEYFHSFDNNGVVNFIINFCNENPDIVYSELVKVCIENIAADEDSIKKYVKKLFNIGLIELDYFASGTDIDWIEKLLQEFPNIADSEPKTVVIHLLIVLNDCKNRYQENFGNINERKQILDEAYQALKQSVFLLRQASPKSEMDQEKVSETFEDFKFLFKKEKIFLEDTSLKNDITLNKDFFEDKLKDMTDLVLISDNFSNVKKRRNELFAFFSKNYDQNEVNLLNFYEDYYRFLKENSNENQNALNMLTPAVDGSKIIDSFDYYFNDEKKVFIEAKQKIKTNKNLSLSMFFQVAGNNIIVNSSGWGYGRMSSRFLYMFDKEFYGDVVKQNNKLEKDDLIYSEVNDSSFFNANLHPPLFPFECIIPGGHKNVDQKHQIKVSDLLVRKNEENQELELFSPVFNKKIYVHDSCFQGVKGRSQLFNLLLNFSDKVTPSYGYLITELNKKYKVLLSETVEMFPRMTYSENFILQRQHWIINEKETAELNGFCDKDDHEFLVHFAKWAKKFNIPSEFFIILNISRSKDKNFAPDDYKPQYINIYNPVFISFIKKLLSKAKTVRISEVLPKSEDAVEMKKDNNYISEFLIQWYDGESYRK</sequence>
<protein>
    <recommendedName>
        <fullName evidence="1">Lantibiotic dehydratase N-terminal domain-containing protein</fullName>
    </recommendedName>
</protein>
<gene>
    <name evidence="2" type="ORF">BBI01_18515</name>
</gene>
<dbReference type="OrthoDB" id="1207270at2"/>
<dbReference type="InterPro" id="IPR006827">
    <property type="entry name" value="Lant_deHydtase_N"/>
</dbReference>
<feature type="domain" description="Lantibiotic dehydratase N-terminal" evidence="1">
    <location>
        <begin position="136"/>
        <end position="494"/>
    </location>
</feature>
<keyword evidence="3" id="KW-1185">Reference proteome</keyword>
<comment type="caution">
    <text evidence="2">The sequence shown here is derived from an EMBL/GenBank/DDBJ whole genome shotgun (WGS) entry which is preliminary data.</text>
</comment>
<dbReference type="Pfam" id="PF04738">
    <property type="entry name" value="Lant_dehydr_N"/>
    <property type="match status" value="1"/>
</dbReference>
<evidence type="ECO:0000259" key="1">
    <source>
        <dbReference type="Pfam" id="PF04738"/>
    </source>
</evidence>
<proteinExistence type="predicted"/>
<dbReference type="Proteomes" id="UP000092651">
    <property type="component" value="Unassembled WGS sequence"/>
</dbReference>